<comment type="subcellular location">
    <subcellularLocation>
        <location evidence="1">Cell membrane</location>
        <topology evidence="1">Multi-pass membrane protein</topology>
    </subcellularLocation>
</comment>
<keyword evidence="2" id="KW-1003">Cell membrane</keyword>
<feature type="region of interest" description="Disordered" evidence="6">
    <location>
        <begin position="87"/>
        <end position="147"/>
    </location>
</feature>
<keyword evidence="9" id="KW-1185">Reference proteome</keyword>
<feature type="transmembrane region" description="Helical" evidence="7">
    <location>
        <begin position="27"/>
        <end position="49"/>
    </location>
</feature>
<evidence type="ECO:0000256" key="7">
    <source>
        <dbReference type="SAM" id="Phobius"/>
    </source>
</evidence>
<dbReference type="GO" id="GO:0005886">
    <property type="term" value="C:plasma membrane"/>
    <property type="evidence" value="ECO:0007669"/>
    <property type="project" value="UniProtKB-SubCell"/>
</dbReference>
<evidence type="ECO:0000256" key="3">
    <source>
        <dbReference type="ARBA" id="ARBA00022692"/>
    </source>
</evidence>
<protein>
    <submittedName>
        <fullName evidence="8">MrpF/PhaF family protein</fullName>
    </submittedName>
</protein>
<name>A0A7M1QX22_9ACTO</name>
<evidence type="ECO:0000256" key="6">
    <source>
        <dbReference type="SAM" id="MobiDB-lite"/>
    </source>
</evidence>
<dbReference type="GO" id="GO:0015075">
    <property type="term" value="F:monoatomic ion transmembrane transporter activity"/>
    <property type="evidence" value="ECO:0007669"/>
    <property type="project" value="InterPro"/>
</dbReference>
<accession>A0A7M1QX22</accession>
<dbReference type="Pfam" id="PF04066">
    <property type="entry name" value="MrpF_PhaF"/>
    <property type="match status" value="1"/>
</dbReference>
<evidence type="ECO:0000256" key="2">
    <source>
        <dbReference type="ARBA" id="ARBA00022475"/>
    </source>
</evidence>
<feature type="transmembrane region" description="Helical" evidence="7">
    <location>
        <begin position="6"/>
        <end position="22"/>
    </location>
</feature>
<evidence type="ECO:0000256" key="5">
    <source>
        <dbReference type="ARBA" id="ARBA00023136"/>
    </source>
</evidence>
<dbReference type="Proteomes" id="UP000595053">
    <property type="component" value="Chromosome"/>
</dbReference>
<keyword evidence="3 7" id="KW-0812">Transmembrane</keyword>
<dbReference type="EMBL" id="CP063213">
    <property type="protein sequence ID" value="QOR46580.1"/>
    <property type="molecule type" value="Genomic_DNA"/>
</dbReference>
<evidence type="ECO:0000256" key="4">
    <source>
        <dbReference type="ARBA" id="ARBA00022989"/>
    </source>
</evidence>
<gene>
    <name evidence="8" type="ORF">INS88_00960</name>
</gene>
<keyword evidence="5 7" id="KW-0472">Membrane</keyword>
<dbReference type="InterPro" id="IPR007208">
    <property type="entry name" value="MrpF/PhaF-like"/>
</dbReference>
<sequence length="147" mass="15555">MVSVDFLTSILIGGVAVLAAITRREDLLALFIALSLIGFVGSATLARFITPLQGGMGGSAAKSRENVVFGEHTWRFGRKSHRVWRVRRVESPAGGPGELTNGGRSSDPGDLYDPDAVDFSGTDVDTEDVTEVGPKHGGATAVERMEP</sequence>
<keyword evidence="4 7" id="KW-1133">Transmembrane helix</keyword>
<organism evidence="8 9">
    <name type="scientific">Trueperella pecoris</name>
    <dbReference type="NCBI Taxonomy" id="2733571"/>
    <lineage>
        <taxon>Bacteria</taxon>
        <taxon>Bacillati</taxon>
        <taxon>Actinomycetota</taxon>
        <taxon>Actinomycetes</taxon>
        <taxon>Actinomycetales</taxon>
        <taxon>Actinomycetaceae</taxon>
        <taxon>Trueperella</taxon>
    </lineage>
</organism>
<evidence type="ECO:0000256" key="1">
    <source>
        <dbReference type="ARBA" id="ARBA00004651"/>
    </source>
</evidence>
<evidence type="ECO:0000313" key="8">
    <source>
        <dbReference type="EMBL" id="QOR46580.1"/>
    </source>
</evidence>
<reference evidence="8 9" key="1">
    <citation type="submission" date="2020-10" db="EMBL/GenBank/DDBJ databases">
        <title>Trueperella pecoris sp. nov. isolated from bovine and porcine specimens.</title>
        <authorList>
            <person name="Schoenecker L."/>
            <person name="Schnydrig P."/>
            <person name="Brodard I."/>
            <person name="Thomann A."/>
            <person name="Hemphill A."/>
            <person name="Rodriguez-Campos S."/>
            <person name="Perreten V."/>
            <person name="Jores J."/>
            <person name="Kittl S."/>
        </authorList>
    </citation>
    <scope>NUCLEOTIDE SEQUENCE [LARGE SCALE GENOMIC DNA]</scope>
    <source>
        <strain evidence="8 9">15A0121</strain>
    </source>
</reference>
<dbReference type="AlphaFoldDB" id="A0A7M1QX22"/>
<evidence type="ECO:0000313" key="9">
    <source>
        <dbReference type="Proteomes" id="UP000595053"/>
    </source>
</evidence>
<proteinExistence type="predicted"/>